<proteinExistence type="predicted"/>
<evidence type="ECO:0000313" key="1">
    <source>
        <dbReference type="EMBL" id="CAK9217087.1"/>
    </source>
</evidence>
<sequence>MYHCLNALQGDFTVTGEFTEQTVNHHILGRWARNVNCVLPQEIGFLMVEWIAHFPLLLLSELENSNKKRCRVMIKIKMVYKHHHHHNAKEYTFDHYFFKTSF</sequence>
<dbReference type="Proteomes" id="UP001497512">
    <property type="component" value="Chromosome 2"/>
</dbReference>
<evidence type="ECO:0000313" key="2">
    <source>
        <dbReference type="Proteomes" id="UP001497512"/>
    </source>
</evidence>
<organism evidence="1 2">
    <name type="scientific">Sphagnum troendelagicum</name>
    <dbReference type="NCBI Taxonomy" id="128251"/>
    <lineage>
        <taxon>Eukaryota</taxon>
        <taxon>Viridiplantae</taxon>
        <taxon>Streptophyta</taxon>
        <taxon>Embryophyta</taxon>
        <taxon>Bryophyta</taxon>
        <taxon>Sphagnophytina</taxon>
        <taxon>Sphagnopsida</taxon>
        <taxon>Sphagnales</taxon>
        <taxon>Sphagnaceae</taxon>
        <taxon>Sphagnum</taxon>
    </lineage>
</organism>
<gene>
    <name evidence="1" type="ORF">CSSPTR1EN2_LOCUS13795</name>
</gene>
<keyword evidence="2" id="KW-1185">Reference proteome</keyword>
<protein>
    <submittedName>
        <fullName evidence="1">Uncharacterized protein</fullName>
    </submittedName>
</protein>
<dbReference type="EMBL" id="OZ019894">
    <property type="protein sequence ID" value="CAK9217087.1"/>
    <property type="molecule type" value="Genomic_DNA"/>
</dbReference>
<name>A0ABP0UBE4_9BRYO</name>
<reference evidence="1" key="1">
    <citation type="submission" date="2024-02" db="EMBL/GenBank/DDBJ databases">
        <authorList>
            <consortium name="ELIXIR-Norway"/>
            <consortium name="Elixir Norway"/>
        </authorList>
    </citation>
    <scope>NUCLEOTIDE SEQUENCE</scope>
</reference>
<accession>A0ABP0UBE4</accession>